<gene>
    <name evidence="8" type="ORF">CCMP2556_LOCUS15695</name>
</gene>
<accession>A0ABP0KEC2</accession>
<protein>
    <recommendedName>
        <fullName evidence="6">Reticulon-like protein</fullName>
    </recommendedName>
</protein>
<evidence type="ECO:0000256" key="2">
    <source>
        <dbReference type="ARBA" id="ARBA00022692"/>
    </source>
</evidence>
<evidence type="ECO:0000256" key="1">
    <source>
        <dbReference type="ARBA" id="ARBA00004477"/>
    </source>
</evidence>
<sequence length="240" mass="27428">MQVKLTSLTWKSWNFRRLVVRVKMDWPNPLPFGQPCCIEQQREVADLAAMEKAREGSMRSLMWESDLLMWKQPAVTGAVFGCFNCFFLAVYTWDLSLVPFLCNIFTLVLMAGGAVRYAAPQSADHSIEILSQDAIKVAVESISKVLNVVSQKVRDVVLWTTAEATFMAFGFLQLVRVATPYCSLLPIMWLIGNLLLSVPYACEANREQLEKHFRPYFDKAWRFKEDLVAKVPKYTDVVKD</sequence>
<comment type="caution">
    <text evidence="8">The sequence shown here is derived from an EMBL/GenBank/DDBJ whole genome shotgun (WGS) entry which is preliminary data.</text>
</comment>
<keyword evidence="3 6" id="KW-0256">Endoplasmic reticulum</keyword>
<evidence type="ECO:0000256" key="6">
    <source>
        <dbReference type="RuleBase" id="RU363132"/>
    </source>
</evidence>
<dbReference type="Pfam" id="PF02453">
    <property type="entry name" value="Reticulon"/>
    <property type="match status" value="1"/>
</dbReference>
<evidence type="ECO:0000259" key="7">
    <source>
        <dbReference type="PROSITE" id="PS50845"/>
    </source>
</evidence>
<dbReference type="InterPro" id="IPR003388">
    <property type="entry name" value="Reticulon"/>
</dbReference>
<dbReference type="EMBL" id="CAXAMN010008291">
    <property type="protein sequence ID" value="CAK9024603.1"/>
    <property type="molecule type" value="Genomic_DNA"/>
</dbReference>
<evidence type="ECO:0000256" key="5">
    <source>
        <dbReference type="ARBA" id="ARBA00023136"/>
    </source>
</evidence>
<feature type="transmembrane region" description="Helical" evidence="6">
    <location>
        <begin position="184"/>
        <end position="202"/>
    </location>
</feature>
<dbReference type="PROSITE" id="PS50845">
    <property type="entry name" value="RETICULON"/>
    <property type="match status" value="1"/>
</dbReference>
<proteinExistence type="predicted"/>
<feature type="transmembrane region" description="Helical" evidence="6">
    <location>
        <begin position="97"/>
        <end position="119"/>
    </location>
</feature>
<evidence type="ECO:0000313" key="9">
    <source>
        <dbReference type="Proteomes" id="UP001642484"/>
    </source>
</evidence>
<feature type="transmembrane region" description="Helical" evidence="6">
    <location>
        <begin position="68"/>
        <end position="91"/>
    </location>
</feature>
<dbReference type="Proteomes" id="UP001642484">
    <property type="component" value="Unassembled WGS sequence"/>
</dbReference>
<comment type="subcellular location">
    <subcellularLocation>
        <location evidence="1 6">Endoplasmic reticulum membrane</location>
        <topology evidence="1 6">Multi-pass membrane protein</topology>
    </subcellularLocation>
</comment>
<dbReference type="PANTHER" id="PTHR10994:SF193">
    <property type="entry name" value="RETICULON-LIKE PROTEIN"/>
    <property type="match status" value="1"/>
</dbReference>
<dbReference type="PANTHER" id="PTHR10994">
    <property type="entry name" value="RETICULON"/>
    <property type="match status" value="1"/>
</dbReference>
<dbReference type="InterPro" id="IPR045064">
    <property type="entry name" value="Reticulon-like"/>
</dbReference>
<evidence type="ECO:0000256" key="4">
    <source>
        <dbReference type="ARBA" id="ARBA00022989"/>
    </source>
</evidence>
<reference evidence="8 9" key="1">
    <citation type="submission" date="2024-02" db="EMBL/GenBank/DDBJ databases">
        <authorList>
            <person name="Chen Y."/>
            <person name="Shah S."/>
            <person name="Dougan E. K."/>
            <person name="Thang M."/>
            <person name="Chan C."/>
        </authorList>
    </citation>
    <scope>NUCLEOTIDE SEQUENCE [LARGE SCALE GENOMIC DNA]</scope>
</reference>
<evidence type="ECO:0000256" key="3">
    <source>
        <dbReference type="ARBA" id="ARBA00022824"/>
    </source>
</evidence>
<keyword evidence="4 6" id="KW-1133">Transmembrane helix</keyword>
<keyword evidence="9" id="KW-1185">Reference proteome</keyword>
<feature type="domain" description="Reticulon" evidence="7">
    <location>
        <begin position="64"/>
        <end position="240"/>
    </location>
</feature>
<name>A0ABP0KEC2_9DINO</name>
<keyword evidence="5 6" id="KW-0472">Membrane</keyword>
<organism evidence="8 9">
    <name type="scientific">Durusdinium trenchii</name>
    <dbReference type="NCBI Taxonomy" id="1381693"/>
    <lineage>
        <taxon>Eukaryota</taxon>
        <taxon>Sar</taxon>
        <taxon>Alveolata</taxon>
        <taxon>Dinophyceae</taxon>
        <taxon>Suessiales</taxon>
        <taxon>Symbiodiniaceae</taxon>
        <taxon>Durusdinium</taxon>
    </lineage>
</organism>
<keyword evidence="2 6" id="KW-0812">Transmembrane</keyword>
<evidence type="ECO:0000313" key="8">
    <source>
        <dbReference type="EMBL" id="CAK9024603.1"/>
    </source>
</evidence>